<dbReference type="InterPro" id="IPR027417">
    <property type="entry name" value="P-loop_NTPase"/>
</dbReference>
<dbReference type="Pfam" id="PF03237">
    <property type="entry name" value="Terminase_6N"/>
    <property type="match status" value="1"/>
</dbReference>
<protein>
    <submittedName>
        <fullName evidence="1">Terminase</fullName>
    </submittedName>
</protein>
<evidence type="ECO:0000313" key="1">
    <source>
        <dbReference type="EMBL" id="QGH64167.1"/>
    </source>
</evidence>
<dbReference type="Gene3D" id="3.40.50.300">
    <property type="entry name" value="P-loop containing nucleotide triphosphate hydrolases"/>
    <property type="match status" value="1"/>
</dbReference>
<organism evidence="1 2">
    <name type="scientific">Serratia proteamaculans</name>
    <dbReference type="NCBI Taxonomy" id="28151"/>
    <lineage>
        <taxon>Bacteria</taxon>
        <taxon>Pseudomonadati</taxon>
        <taxon>Pseudomonadota</taxon>
        <taxon>Gammaproteobacteria</taxon>
        <taxon>Enterobacterales</taxon>
        <taxon>Yersiniaceae</taxon>
        <taxon>Serratia</taxon>
    </lineage>
</organism>
<accession>A0A5Q2VF54</accession>
<dbReference type="EMBL" id="CP045913">
    <property type="protein sequence ID" value="QGH64167.1"/>
    <property type="molecule type" value="Genomic_DNA"/>
</dbReference>
<gene>
    <name evidence="1" type="ORF">GHV41_26330</name>
</gene>
<dbReference type="AlphaFoldDB" id="A0A5Q2VF54"/>
<dbReference type="Proteomes" id="UP000381260">
    <property type="component" value="Chromosome"/>
</dbReference>
<sequence length="443" mass="50104">MADIYLPTLHDGQLKVWSDSWDDQLHAVRCGRRWGKTFMLTSAAVTYATAQFKRPGMDIELGGRVGIFTAEYRQYQEIYDKLEETLLPLKKSFSRQEKRLLLKNGGKIDFWVTNDNKLAGRGREYEIILIDEAAFTKSPEMLKEVWPKSIKPTLLTTKGRAYIFSTPDGVDEENFFYAICNNKSLGFVEHHAPTSSNPFVPPEELDKERENNDPRVFRQEFLAEFVDWSAASLFDVRKWFEGENQDQPVDYPEMCEAVFAVMDTAVKGGAEHDGTAVVYYAVDTRPGRQRLTILDWDVVQIDGALLETWMPSVFARLSELTTLCVAVNGSLGVFIEDASMGSILLQKGESLGWPVNKIESALTSKGKDERAIMASGYHYRGLAKISRYAYEKTAVFKGETANHLHKQVSRFHLADKKAHKRADDLLDDYTYGLIIAFGSGDAI</sequence>
<reference evidence="1 2" key="1">
    <citation type="submission" date="2019-11" db="EMBL/GenBank/DDBJ databases">
        <title>The Phosphoenolpyruvate Phosphotransferase System Regulates Serratia proteamaculans 336X Biofilm Formation and Wheat Roots colonization.</title>
        <authorList>
            <person name="Liu F."/>
        </authorList>
    </citation>
    <scope>NUCLEOTIDE SEQUENCE [LARGE SCALE GENOMIC DNA]</scope>
    <source>
        <strain evidence="1 2">336X</strain>
    </source>
</reference>
<dbReference type="RefSeq" id="WP_153860778.1">
    <property type="nucleotide sequence ID" value="NZ_CP045913.1"/>
</dbReference>
<name>A0A5Q2VF54_SERPR</name>
<proteinExistence type="predicted"/>
<evidence type="ECO:0000313" key="2">
    <source>
        <dbReference type="Proteomes" id="UP000381260"/>
    </source>
</evidence>